<dbReference type="KEGG" id="ker:91100895"/>
<feature type="transmembrane region" description="Helical" evidence="1">
    <location>
        <begin position="25"/>
        <end position="45"/>
    </location>
</feature>
<keyword evidence="1" id="KW-0812">Transmembrane</keyword>
<feature type="transmembrane region" description="Helical" evidence="1">
    <location>
        <begin position="57"/>
        <end position="77"/>
    </location>
</feature>
<dbReference type="GeneID" id="91100895"/>
<evidence type="ECO:0000256" key="1">
    <source>
        <dbReference type="SAM" id="Phobius"/>
    </source>
</evidence>
<accession>A0AAX4KF72</accession>
<dbReference type="RefSeq" id="XP_066081995.1">
    <property type="nucleotide sequence ID" value="XM_066225898.1"/>
</dbReference>
<dbReference type="EMBL" id="CP144089">
    <property type="protein sequence ID" value="WWD04028.1"/>
    <property type="molecule type" value="Genomic_DNA"/>
</dbReference>
<evidence type="ECO:0000313" key="3">
    <source>
        <dbReference type="Proteomes" id="UP001358614"/>
    </source>
</evidence>
<sequence>MKAAIGKTNNDNNSTGGSTLQVQDLLALGTYMWAINILSLYYIFIGTPHIDDVELTLIKIIKIASAISGSSAGYIILFVSDFGPRDQDTATVGCAKVFLRTISSVILIASERRLGKERGQVMHLCEML</sequence>
<proteinExistence type="predicted"/>
<organism evidence="2 3">
    <name type="scientific">Kwoniella europaea PYCC6329</name>
    <dbReference type="NCBI Taxonomy" id="1423913"/>
    <lineage>
        <taxon>Eukaryota</taxon>
        <taxon>Fungi</taxon>
        <taxon>Dikarya</taxon>
        <taxon>Basidiomycota</taxon>
        <taxon>Agaricomycotina</taxon>
        <taxon>Tremellomycetes</taxon>
        <taxon>Tremellales</taxon>
        <taxon>Cryptococcaceae</taxon>
        <taxon>Kwoniella</taxon>
    </lineage>
</organism>
<keyword evidence="1" id="KW-1133">Transmembrane helix</keyword>
<dbReference type="Proteomes" id="UP001358614">
    <property type="component" value="Chromosome 1"/>
</dbReference>
<evidence type="ECO:0000313" key="2">
    <source>
        <dbReference type="EMBL" id="WWD04028.1"/>
    </source>
</evidence>
<protein>
    <submittedName>
        <fullName evidence="2">Uncharacterized protein</fullName>
    </submittedName>
</protein>
<dbReference type="AlphaFoldDB" id="A0AAX4KF72"/>
<keyword evidence="3" id="KW-1185">Reference proteome</keyword>
<keyword evidence="1" id="KW-0472">Membrane</keyword>
<gene>
    <name evidence="2" type="ORF">V865_002091</name>
</gene>
<reference evidence="2 3" key="1">
    <citation type="submission" date="2024-01" db="EMBL/GenBank/DDBJ databases">
        <title>Comparative genomics of Cryptococcus and Kwoniella reveals pathogenesis evolution and contrasting modes of karyotype evolution via chromosome fusion or intercentromeric recombination.</title>
        <authorList>
            <person name="Coelho M.A."/>
            <person name="David-Palma M."/>
            <person name="Shea T."/>
            <person name="Bowers K."/>
            <person name="McGinley-Smith S."/>
            <person name="Mohammad A.W."/>
            <person name="Gnirke A."/>
            <person name="Yurkov A.M."/>
            <person name="Nowrousian M."/>
            <person name="Sun S."/>
            <person name="Cuomo C.A."/>
            <person name="Heitman J."/>
        </authorList>
    </citation>
    <scope>NUCLEOTIDE SEQUENCE [LARGE SCALE GENOMIC DNA]</scope>
    <source>
        <strain evidence="2 3">PYCC6329</strain>
    </source>
</reference>
<name>A0AAX4KF72_9TREE</name>